<evidence type="ECO:0000259" key="6">
    <source>
        <dbReference type="Pfam" id="PF00535"/>
    </source>
</evidence>
<evidence type="ECO:0000256" key="2">
    <source>
        <dbReference type="ARBA" id="ARBA00006739"/>
    </source>
</evidence>
<dbReference type="PANTHER" id="PTHR43179">
    <property type="entry name" value="RHAMNOSYLTRANSFERASE WBBL"/>
    <property type="match status" value="1"/>
</dbReference>
<dbReference type="Proteomes" id="UP001163293">
    <property type="component" value="Chromosome"/>
</dbReference>
<sequence>MLQPKPFPSWGLFHVLEARHAKPSDHGIRYGTRAGRFGSSRDRTVGAEPAVSPQLDLGGVPVRLLQFEDALRTILDRCASAGTKPLAVCSANLDHIRHFGSGSRWSQTLEVPTIDWLTLIDGAPLANEAERITGAPWPRLAGSDLIGPLLDEAEERGLRVGLLGGSDDAQQMIQERFSAERPGLTVVGWWAPERPVLGAPPKSVELAAEIAACSPDILIVCLGKPRQELWIREYGHLTGAKVLLAFGAVVDFLAGRIRRAPAWVSDHSLEWAWRLMLEPRRLARRYLVDGPEAYLRLRSDSRPMTAPAVFPTSDAHKPTDGNRAPAARHTPSRFASATEDADVAVIVVTYNSAGDVGPLVASLREETTVQTIKVVVADNSPDRRTMAALAEFDDVIARSTGGNFGYAGGINAAMRAAGPADAFLILNPDLRVAPGAIAAMRRRMASSGAGVVVPVLVDYDGSIYPSLRREPGVLRALGDAALGSRMVARPGWFSEIDFDDESYQFAHRVDWATGAALLIDSMVADRVGAWDEQFFLYSEETDYCHRVRDAGYSVWFEPAAMMWHERGGSGTSPQLTALMSVNRVRYAEKYFGTLRLAAFRAAVLAAEVARLNKPGHREAARALLTPRWRASLPHATSSKVCGVEAPPSGTVIIPAHNEAAVIARTLESLSEVMAWGTVDVIVACNGCTDGTEAIAERFAGVRVLRVEAASKAAALNAADSVAHQWPRLYLDADIEAGAAAVADVLRTLRKGPFLAARPAFRYDTRGASPWVRSYYRARMRIPGSSQALWGAGAYALNESGHERLGTFPSLTGDDYYVDGLFADEKTVLSTEPVVVRTPRTASALLAVLCRTYRGNAEQNPSGGSPSSLRTLRQLFGSVRSPLAAADAVIYAIFAAVGRHRAFRSRTKPVAWERDNSSR</sequence>
<dbReference type="InterPro" id="IPR029044">
    <property type="entry name" value="Nucleotide-diphossugar_trans"/>
</dbReference>
<protein>
    <submittedName>
        <fullName evidence="7">WecB/TagA/CpsF family glycosyltransferase</fullName>
    </submittedName>
</protein>
<dbReference type="RefSeq" id="WP_083261859.1">
    <property type="nucleotide sequence ID" value="NZ_CP101180.1"/>
</dbReference>
<reference evidence="7" key="1">
    <citation type="submission" date="2022-07" db="EMBL/GenBank/DDBJ databases">
        <authorList>
            <person name="Wu T."/>
        </authorList>
    </citation>
    <scope>NUCLEOTIDE SEQUENCE</scope>
    <source>
        <strain evidence="7">SD-1</strain>
    </source>
</reference>
<feature type="domain" description="Glycosyltransferase 2-like" evidence="6">
    <location>
        <begin position="345"/>
        <end position="469"/>
    </location>
</feature>
<keyword evidence="3" id="KW-0328">Glycosyltransferase</keyword>
<evidence type="ECO:0000256" key="4">
    <source>
        <dbReference type="ARBA" id="ARBA00022679"/>
    </source>
</evidence>
<dbReference type="SUPFAM" id="SSF53448">
    <property type="entry name" value="Nucleotide-diphospho-sugar transferases"/>
    <property type="match status" value="2"/>
</dbReference>
<evidence type="ECO:0000256" key="1">
    <source>
        <dbReference type="ARBA" id="ARBA00004776"/>
    </source>
</evidence>
<comment type="pathway">
    <text evidence="1">Cell wall biogenesis; cell wall polysaccharide biosynthesis.</text>
</comment>
<dbReference type="Gene3D" id="3.90.550.10">
    <property type="entry name" value="Spore Coat Polysaccharide Biosynthesis Protein SpsA, Chain A"/>
    <property type="match status" value="2"/>
</dbReference>
<keyword evidence="4" id="KW-0808">Transferase</keyword>
<feature type="domain" description="Glycosyltransferase 2-like" evidence="6">
    <location>
        <begin position="650"/>
        <end position="767"/>
    </location>
</feature>
<accession>A0AAX3EPN2</accession>
<dbReference type="InterPro" id="IPR001173">
    <property type="entry name" value="Glyco_trans_2-like"/>
</dbReference>
<evidence type="ECO:0000313" key="7">
    <source>
        <dbReference type="EMBL" id="UYV99658.1"/>
    </source>
</evidence>
<evidence type="ECO:0000256" key="5">
    <source>
        <dbReference type="SAM" id="MobiDB-lite"/>
    </source>
</evidence>
<organism evidence="7 8">
    <name type="scientific">Paenarthrobacter ureafaciens</name>
    <dbReference type="NCBI Taxonomy" id="37931"/>
    <lineage>
        <taxon>Bacteria</taxon>
        <taxon>Bacillati</taxon>
        <taxon>Actinomycetota</taxon>
        <taxon>Actinomycetes</taxon>
        <taxon>Micrococcales</taxon>
        <taxon>Micrococcaceae</taxon>
        <taxon>Paenarthrobacter</taxon>
    </lineage>
</organism>
<dbReference type="GO" id="GO:0016757">
    <property type="term" value="F:glycosyltransferase activity"/>
    <property type="evidence" value="ECO:0007669"/>
    <property type="project" value="UniProtKB-KW"/>
</dbReference>
<name>A0AAX3EPN2_PAEUR</name>
<evidence type="ECO:0000313" key="8">
    <source>
        <dbReference type="Proteomes" id="UP001163293"/>
    </source>
</evidence>
<dbReference type="PANTHER" id="PTHR43179:SF12">
    <property type="entry name" value="GALACTOFURANOSYLTRANSFERASE GLFT2"/>
    <property type="match status" value="1"/>
</dbReference>
<dbReference type="InterPro" id="IPR004629">
    <property type="entry name" value="WecG_TagA_CpsF"/>
</dbReference>
<comment type="similarity">
    <text evidence="2">Belongs to the glycosyltransferase 2 family.</text>
</comment>
<proteinExistence type="inferred from homology"/>
<gene>
    <name evidence="7" type="ORF">NL394_10820</name>
</gene>
<dbReference type="EMBL" id="CP101185">
    <property type="protein sequence ID" value="UYV99658.1"/>
    <property type="molecule type" value="Genomic_DNA"/>
</dbReference>
<keyword evidence="8" id="KW-1185">Reference proteome</keyword>
<dbReference type="Pfam" id="PF00535">
    <property type="entry name" value="Glycos_transf_2"/>
    <property type="match status" value="2"/>
</dbReference>
<feature type="region of interest" description="Disordered" evidence="5">
    <location>
        <begin position="310"/>
        <end position="333"/>
    </location>
</feature>
<dbReference type="AlphaFoldDB" id="A0AAX3EPN2"/>
<dbReference type="Pfam" id="PF03808">
    <property type="entry name" value="Glyco_tran_WecG"/>
    <property type="match status" value="1"/>
</dbReference>
<dbReference type="NCBIfam" id="TIGR00696">
    <property type="entry name" value="wecG_tagA_cpsF"/>
    <property type="match status" value="1"/>
</dbReference>
<evidence type="ECO:0000256" key="3">
    <source>
        <dbReference type="ARBA" id="ARBA00022676"/>
    </source>
</evidence>
<dbReference type="CDD" id="cd06533">
    <property type="entry name" value="Glyco_transf_WecG_TagA"/>
    <property type="match status" value="1"/>
</dbReference>